<sequence>MRTYSSFTCITTLKNLQHLTSLSCSPANSRRLLLRVLSCVTSSRSTTLMLTEA</sequence>
<dbReference type="Proteomes" id="UP000324222">
    <property type="component" value="Unassembled WGS sequence"/>
</dbReference>
<name>A0A5B7H059_PORTR</name>
<gene>
    <name evidence="1" type="ORF">E2C01_057375</name>
</gene>
<evidence type="ECO:0000313" key="1">
    <source>
        <dbReference type="EMBL" id="MPC63279.1"/>
    </source>
</evidence>
<dbReference type="EMBL" id="VSRR010020609">
    <property type="protein sequence ID" value="MPC63279.1"/>
    <property type="molecule type" value="Genomic_DNA"/>
</dbReference>
<accession>A0A5B7H059</accession>
<reference evidence="1 2" key="1">
    <citation type="submission" date="2019-05" db="EMBL/GenBank/DDBJ databases">
        <title>Another draft genome of Portunus trituberculatus and its Hox gene families provides insights of decapod evolution.</title>
        <authorList>
            <person name="Jeong J.-H."/>
            <person name="Song I."/>
            <person name="Kim S."/>
            <person name="Choi T."/>
            <person name="Kim D."/>
            <person name="Ryu S."/>
            <person name="Kim W."/>
        </authorList>
    </citation>
    <scope>NUCLEOTIDE SEQUENCE [LARGE SCALE GENOMIC DNA]</scope>
    <source>
        <tissue evidence="1">Muscle</tissue>
    </source>
</reference>
<dbReference type="AlphaFoldDB" id="A0A5B7H059"/>
<evidence type="ECO:0000313" key="2">
    <source>
        <dbReference type="Proteomes" id="UP000324222"/>
    </source>
</evidence>
<proteinExistence type="predicted"/>
<protein>
    <submittedName>
        <fullName evidence="1">Uncharacterized protein</fullName>
    </submittedName>
</protein>
<organism evidence="1 2">
    <name type="scientific">Portunus trituberculatus</name>
    <name type="common">Swimming crab</name>
    <name type="synonym">Neptunus trituberculatus</name>
    <dbReference type="NCBI Taxonomy" id="210409"/>
    <lineage>
        <taxon>Eukaryota</taxon>
        <taxon>Metazoa</taxon>
        <taxon>Ecdysozoa</taxon>
        <taxon>Arthropoda</taxon>
        <taxon>Crustacea</taxon>
        <taxon>Multicrustacea</taxon>
        <taxon>Malacostraca</taxon>
        <taxon>Eumalacostraca</taxon>
        <taxon>Eucarida</taxon>
        <taxon>Decapoda</taxon>
        <taxon>Pleocyemata</taxon>
        <taxon>Brachyura</taxon>
        <taxon>Eubrachyura</taxon>
        <taxon>Portunoidea</taxon>
        <taxon>Portunidae</taxon>
        <taxon>Portuninae</taxon>
        <taxon>Portunus</taxon>
    </lineage>
</organism>
<keyword evidence="2" id="KW-1185">Reference proteome</keyword>
<comment type="caution">
    <text evidence="1">The sequence shown here is derived from an EMBL/GenBank/DDBJ whole genome shotgun (WGS) entry which is preliminary data.</text>
</comment>